<evidence type="ECO:0000313" key="11">
    <source>
        <dbReference type="EMBL" id="KAF7837285.1"/>
    </source>
</evidence>
<evidence type="ECO:0000256" key="10">
    <source>
        <dbReference type="SAM" id="SignalP"/>
    </source>
</evidence>
<dbReference type="OrthoDB" id="941679at2759"/>
<evidence type="ECO:0000313" key="12">
    <source>
        <dbReference type="Proteomes" id="UP000634136"/>
    </source>
</evidence>
<keyword evidence="10" id="KW-0732">Signal</keyword>
<organism evidence="11 12">
    <name type="scientific">Senna tora</name>
    <dbReference type="NCBI Taxonomy" id="362788"/>
    <lineage>
        <taxon>Eukaryota</taxon>
        <taxon>Viridiplantae</taxon>
        <taxon>Streptophyta</taxon>
        <taxon>Embryophyta</taxon>
        <taxon>Tracheophyta</taxon>
        <taxon>Spermatophyta</taxon>
        <taxon>Magnoliopsida</taxon>
        <taxon>eudicotyledons</taxon>
        <taxon>Gunneridae</taxon>
        <taxon>Pentapetalae</taxon>
        <taxon>rosids</taxon>
        <taxon>fabids</taxon>
        <taxon>Fabales</taxon>
        <taxon>Fabaceae</taxon>
        <taxon>Caesalpinioideae</taxon>
        <taxon>Cassia clade</taxon>
        <taxon>Senna</taxon>
    </lineage>
</organism>
<gene>
    <name evidence="11" type="ORF">G2W53_005767</name>
</gene>
<evidence type="ECO:0000256" key="9">
    <source>
        <dbReference type="RuleBase" id="RU004336"/>
    </source>
</evidence>
<comment type="similarity">
    <text evidence="2 8">Belongs to the glycosyl hydrolase 17 family.</text>
</comment>
<dbReference type="PANTHER" id="PTHR32227">
    <property type="entry name" value="GLUCAN ENDO-1,3-BETA-GLUCOSIDASE BG1-RELATED-RELATED"/>
    <property type="match status" value="1"/>
</dbReference>
<evidence type="ECO:0000256" key="7">
    <source>
        <dbReference type="ARBA" id="ARBA00033417"/>
    </source>
</evidence>
<evidence type="ECO:0000256" key="3">
    <source>
        <dbReference type="ARBA" id="ARBA00012780"/>
    </source>
</evidence>
<dbReference type="EMBL" id="JAAIUW010000003">
    <property type="protein sequence ID" value="KAF7837285.1"/>
    <property type="molecule type" value="Genomic_DNA"/>
</dbReference>
<evidence type="ECO:0000256" key="6">
    <source>
        <dbReference type="ARBA" id="ARBA00033335"/>
    </source>
</evidence>
<accession>A0A835CE49</accession>
<evidence type="ECO:0000256" key="5">
    <source>
        <dbReference type="ARBA" id="ARBA00023295"/>
    </source>
</evidence>
<dbReference type="Gene3D" id="3.20.20.80">
    <property type="entry name" value="Glycosidases"/>
    <property type="match status" value="1"/>
</dbReference>
<dbReference type="InterPro" id="IPR017853">
    <property type="entry name" value="GH"/>
</dbReference>
<dbReference type="SUPFAM" id="SSF51445">
    <property type="entry name" value="(Trans)glycosidases"/>
    <property type="match status" value="1"/>
</dbReference>
<dbReference type="InterPro" id="IPR044965">
    <property type="entry name" value="Glyco_hydro_17_plant"/>
</dbReference>
<proteinExistence type="inferred from homology"/>
<evidence type="ECO:0000256" key="2">
    <source>
        <dbReference type="ARBA" id="ARBA00008773"/>
    </source>
</evidence>
<evidence type="ECO:0000256" key="1">
    <source>
        <dbReference type="ARBA" id="ARBA00000382"/>
    </source>
</evidence>
<sequence>MASLSAFYVKLLATTIMMSFSISLVSAEAFRGTNLVVTVTLLNDEIPIIAATQSAANDWVQSHIVPFVSPQNGAIRFRYIAVGNEAIPGSTASLVAPAMRNIHQALISSGVPSDVKVTTVVSPTVLGQSFPPSAGVFENSVSDCMRDVINFLNTIGSPLLINAYPYFALASDPAHISMDYALFQAQNPIIDGPYKYFNLFDAMVDAFVAAVEKVVGYQNGVKVVVSETGWPTKGNEPYTCVDNARTYNRNLKDHVQNVGGTPRMQNYMEVYIYSMFNEDIKPDLVGQSFGAFNKDFTEIYPIWH</sequence>
<name>A0A835CE49_9FABA</name>
<comment type="caution">
    <text evidence="11">The sequence shown here is derived from an EMBL/GenBank/DDBJ whole genome shotgun (WGS) entry which is preliminary data.</text>
</comment>
<dbReference type="GO" id="GO:0042973">
    <property type="term" value="F:glucan endo-1,3-beta-D-glucosidase activity"/>
    <property type="evidence" value="ECO:0007669"/>
    <property type="project" value="UniProtKB-EC"/>
</dbReference>
<reference evidence="11" key="1">
    <citation type="submission" date="2020-09" db="EMBL/GenBank/DDBJ databases">
        <title>Genome-Enabled Discovery of Anthraquinone Biosynthesis in Senna tora.</title>
        <authorList>
            <person name="Kang S.-H."/>
            <person name="Pandey R.P."/>
            <person name="Lee C.-M."/>
            <person name="Sim J.-S."/>
            <person name="Jeong J.-T."/>
            <person name="Choi B.-S."/>
            <person name="Jung M."/>
            <person name="Ginzburg D."/>
            <person name="Zhao K."/>
            <person name="Won S.Y."/>
            <person name="Oh T.-J."/>
            <person name="Yu Y."/>
            <person name="Kim N.-H."/>
            <person name="Lee O.R."/>
            <person name="Lee T.-H."/>
            <person name="Bashyal P."/>
            <person name="Kim T.-S."/>
            <person name="Lee W.-H."/>
            <person name="Kawkins C."/>
            <person name="Kim C.-K."/>
            <person name="Kim J.S."/>
            <person name="Ahn B.O."/>
            <person name="Rhee S.Y."/>
            <person name="Sohng J.K."/>
        </authorList>
    </citation>
    <scope>NUCLEOTIDE SEQUENCE</scope>
    <source>
        <tissue evidence="11">Leaf</tissue>
    </source>
</reference>
<feature type="chain" id="PRO_5032734604" description="glucan endo-1,3-beta-D-glucosidase" evidence="10">
    <location>
        <begin position="28"/>
        <end position="304"/>
    </location>
</feature>
<keyword evidence="4 9" id="KW-0378">Hydrolase</keyword>
<dbReference type="InterPro" id="IPR000490">
    <property type="entry name" value="Glyco_hydro_17"/>
</dbReference>
<protein>
    <recommendedName>
        <fullName evidence="3">glucan endo-1,3-beta-D-glucosidase</fullName>
        <ecNumber evidence="3">3.2.1.39</ecNumber>
    </recommendedName>
    <alternativeName>
        <fullName evidence="6">(1-&gt;3)-beta-glucan endohydrolase</fullName>
    </alternativeName>
    <alternativeName>
        <fullName evidence="7">Beta-1,3-endoglucanase</fullName>
    </alternativeName>
</protein>
<dbReference type="Pfam" id="PF00332">
    <property type="entry name" value="Glyco_hydro_17"/>
    <property type="match status" value="1"/>
</dbReference>
<keyword evidence="12" id="KW-1185">Reference proteome</keyword>
<dbReference type="GO" id="GO:0005975">
    <property type="term" value="P:carbohydrate metabolic process"/>
    <property type="evidence" value="ECO:0007669"/>
    <property type="project" value="InterPro"/>
</dbReference>
<dbReference type="EC" id="3.2.1.39" evidence="3"/>
<dbReference type="PROSITE" id="PS00587">
    <property type="entry name" value="GLYCOSYL_HYDROL_F17"/>
    <property type="match status" value="1"/>
</dbReference>
<dbReference type="Proteomes" id="UP000634136">
    <property type="component" value="Unassembled WGS sequence"/>
</dbReference>
<evidence type="ECO:0000256" key="8">
    <source>
        <dbReference type="RuleBase" id="RU004335"/>
    </source>
</evidence>
<evidence type="ECO:0000256" key="4">
    <source>
        <dbReference type="ARBA" id="ARBA00022801"/>
    </source>
</evidence>
<comment type="catalytic activity">
    <reaction evidence="1">
        <text>Hydrolysis of (1-&gt;3)-beta-D-glucosidic linkages in (1-&gt;3)-beta-D-glucans.</text>
        <dbReference type="EC" id="3.2.1.39"/>
    </reaction>
</comment>
<feature type="signal peptide" evidence="10">
    <location>
        <begin position="1"/>
        <end position="27"/>
    </location>
</feature>
<dbReference type="AlphaFoldDB" id="A0A835CE49"/>
<keyword evidence="5 9" id="KW-0326">Glycosidase</keyword>